<evidence type="ECO:0000313" key="2">
    <source>
        <dbReference type="EMBL" id="JAH37927.1"/>
    </source>
</evidence>
<sequence>MTLNRSTSHTSSAVEVNQQQKLREAAKGRRHNISPANCPSVFANLSIIMGNEMYGE</sequence>
<evidence type="ECO:0000256" key="1">
    <source>
        <dbReference type="SAM" id="MobiDB-lite"/>
    </source>
</evidence>
<dbReference type="EMBL" id="GBXM01070650">
    <property type="protein sequence ID" value="JAH37927.1"/>
    <property type="molecule type" value="Transcribed_RNA"/>
</dbReference>
<name>A0A0E9S9N3_ANGAN</name>
<accession>A0A0E9S9N3</accession>
<dbReference type="AlphaFoldDB" id="A0A0E9S9N3"/>
<reference evidence="2" key="2">
    <citation type="journal article" date="2015" name="Fish Shellfish Immunol.">
        <title>Early steps in the European eel (Anguilla anguilla)-Vibrio vulnificus interaction in the gills: Role of the RtxA13 toxin.</title>
        <authorList>
            <person name="Callol A."/>
            <person name="Pajuelo D."/>
            <person name="Ebbesson L."/>
            <person name="Teles M."/>
            <person name="MacKenzie S."/>
            <person name="Amaro C."/>
        </authorList>
    </citation>
    <scope>NUCLEOTIDE SEQUENCE</scope>
</reference>
<feature type="region of interest" description="Disordered" evidence="1">
    <location>
        <begin position="1"/>
        <end position="35"/>
    </location>
</feature>
<proteinExistence type="predicted"/>
<reference evidence="2" key="1">
    <citation type="submission" date="2014-11" db="EMBL/GenBank/DDBJ databases">
        <authorList>
            <person name="Amaro Gonzalez C."/>
        </authorList>
    </citation>
    <scope>NUCLEOTIDE SEQUENCE</scope>
</reference>
<feature type="compositionally biased region" description="Polar residues" evidence="1">
    <location>
        <begin position="1"/>
        <end position="20"/>
    </location>
</feature>
<organism evidence="2">
    <name type="scientific">Anguilla anguilla</name>
    <name type="common">European freshwater eel</name>
    <name type="synonym">Muraena anguilla</name>
    <dbReference type="NCBI Taxonomy" id="7936"/>
    <lineage>
        <taxon>Eukaryota</taxon>
        <taxon>Metazoa</taxon>
        <taxon>Chordata</taxon>
        <taxon>Craniata</taxon>
        <taxon>Vertebrata</taxon>
        <taxon>Euteleostomi</taxon>
        <taxon>Actinopterygii</taxon>
        <taxon>Neopterygii</taxon>
        <taxon>Teleostei</taxon>
        <taxon>Anguilliformes</taxon>
        <taxon>Anguillidae</taxon>
        <taxon>Anguilla</taxon>
    </lineage>
</organism>
<protein>
    <submittedName>
        <fullName evidence="2">Uncharacterized protein</fullName>
    </submittedName>
</protein>